<evidence type="ECO:0000259" key="1">
    <source>
        <dbReference type="Pfam" id="PF00149"/>
    </source>
</evidence>
<evidence type="ECO:0000313" key="2">
    <source>
        <dbReference type="EMBL" id="WQD38995.1"/>
    </source>
</evidence>
<dbReference type="Pfam" id="PF00149">
    <property type="entry name" value="Metallophos"/>
    <property type="match status" value="1"/>
</dbReference>
<evidence type="ECO:0000313" key="3">
    <source>
        <dbReference type="Proteomes" id="UP001325680"/>
    </source>
</evidence>
<proteinExistence type="predicted"/>
<reference evidence="2 3" key="1">
    <citation type="submission" date="2023-12" db="EMBL/GenBank/DDBJ databases">
        <title>Genome sequencing and assembly of bacterial species from a model synthetic community.</title>
        <authorList>
            <person name="Hogle S.L."/>
        </authorList>
    </citation>
    <scope>NUCLEOTIDE SEQUENCE [LARGE SCALE GENOMIC DNA]</scope>
    <source>
        <strain evidence="2 3">HAMBI_3031</strain>
    </source>
</reference>
<dbReference type="EMBL" id="CP139960">
    <property type="protein sequence ID" value="WQD38995.1"/>
    <property type="molecule type" value="Genomic_DNA"/>
</dbReference>
<dbReference type="PANTHER" id="PTHR43143">
    <property type="entry name" value="METALLOPHOSPHOESTERASE, CALCINEURIN SUPERFAMILY"/>
    <property type="match status" value="1"/>
</dbReference>
<name>A0ABZ0WAJ0_9BACT</name>
<accession>A0ABZ0WAJ0</accession>
<dbReference type="RefSeq" id="WP_114792579.1">
    <property type="nucleotide sequence ID" value="NZ_CP139960.1"/>
</dbReference>
<keyword evidence="3" id="KW-1185">Reference proteome</keyword>
<dbReference type="InterPro" id="IPR051918">
    <property type="entry name" value="STPP_CPPED1"/>
</dbReference>
<dbReference type="InterPro" id="IPR029052">
    <property type="entry name" value="Metallo-depent_PP-like"/>
</dbReference>
<dbReference type="InterPro" id="IPR004843">
    <property type="entry name" value="Calcineurin-like_PHP"/>
</dbReference>
<protein>
    <submittedName>
        <fullName evidence="2">Metallophosphoesterase</fullName>
    </submittedName>
</protein>
<dbReference type="Proteomes" id="UP001325680">
    <property type="component" value="Chromosome"/>
</dbReference>
<sequence length="301" mass="34607">MERRDALKSLAMVAGGLTLGNNTLHALEAAGNSKKLWTVAHITDVHIRPDYDAPNRFKSSLRQIVKKHKPDFFLNGGDSIYDASYNSVVRDRVHQLWNIWDECWSSLDKKYEIYSCIGNHDPWWKAPNQEDEMYGKPYVGKRLNMPHRYFRVQRGNWHFIILDGNHKGIMLDEEQMQWLEKELALIPAGHYVALMSHYPVLSATVQLLGGGHSDFRKLKDLFYQHKDKVRLFLSGHNHLLDETIYNKVTYCSSGAVSGHWWEPGGDESAGPGWFKQTPPGYTILKLYANGSVEHDYHAHGF</sequence>
<feature type="domain" description="Calcineurin-like phosphoesterase" evidence="1">
    <location>
        <begin position="38"/>
        <end position="238"/>
    </location>
</feature>
<gene>
    <name evidence="2" type="ORF">U0035_02395</name>
</gene>
<dbReference type="PANTHER" id="PTHR43143:SF1">
    <property type="entry name" value="SERINE_THREONINE-PROTEIN PHOSPHATASE CPPED1"/>
    <property type="match status" value="1"/>
</dbReference>
<dbReference type="Gene3D" id="3.60.21.10">
    <property type="match status" value="1"/>
</dbReference>
<dbReference type="SUPFAM" id="SSF56300">
    <property type="entry name" value="Metallo-dependent phosphatases"/>
    <property type="match status" value="1"/>
</dbReference>
<organism evidence="2 3">
    <name type="scientific">Niabella yanshanensis</name>
    <dbReference type="NCBI Taxonomy" id="577386"/>
    <lineage>
        <taxon>Bacteria</taxon>
        <taxon>Pseudomonadati</taxon>
        <taxon>Bacteroidota</taxon>
        <taxon>Chitinophagia</taxon>
        <taxon>Chitinophagales</taxon>
        <taxon>Chitinophagaceae</taxon>
        <taxon>Niabella</taxon>
    </lineage>
</organism>